<evidence type="ECO:0000256" key="6">
    <source>
        <dbReference type="PROSITE-ProRule" id="PRU00552"/>
    </source>
</evidence>
<organism evidence="12 13">
    <name type="scientific">Candidatus Falkowbacteria bacterium RIFOXYD2_FULL_34_120</name>
    <dbReference type="NCBI Taxonomy" id="1798007"/>
    <lineage>
        <taxon>Bacteria</taxon>
        <taxon>Candidatus Falkowiibacteriota</taxon>
    </lineage>
</organism>
<proteinExistence type="inferred from homology"/>
<evidence type="ECO:0000259" key="11">
    <source>
        <dbReference type="PROSITE" id="PS51195"/>
    </source>
</evidence>
<dbReference type="InterPro" id="IPR011545">
    <property type="entry name" value="DEAD/DEAH_box_helicase_dom"/>
</dbReference>
<dbReference type="PANTHER" id="PTHR47959:SF13">
    <property type="entry name" value="ATP-DEPENDENT RNA HELICASE RHLE"/>
    <property type="match status" value="1"/>
</dbReference>
<dbReference type="Pfam" id="PF03880">
    <property type="entry name" value="DbpA"/>
    <property type="match status" value="1"/>
</dbReference>
<dbReference type="SMART" id="SM00487">
    <property type="entry name" value="DEXDc"/>
    <property type="match status" value="1"/>
</dbReference>
<dbReference type="InterPro" id="IPR050079">
    <property type="entry name" value="DEAD_box_RNA_helicase"/>
</dbReference>
<sequence>MTTFKELGLNSEIMKSLSDLGFLEPSPVQEKAITFILKSKKDLIALAQTGTGKTAAFGLPILNQIKTGRKDLQAIIICPTRELCIQISEDIKKLAKYSKGIITTAVYGGERIDIQIRALRKGTNIVVGTPGRVHDLIRRKILKLQNIRWLVLDEADEMLDMGFKDDLDAILEETPKTRQTLLFSATMSKSVNAIARKYMGDAEEISIGEKNIGAEKVTHEYFMVHPRDRFEALKRILDYLPGVYGILFCRTRRETGEIADKLKEANYDTEALHGDISQNMRTNIMDRFKRKQVRLLVATDVAARGIDVSDLSHVINYNLPDQNGAYIHRSGRTGRAQKSGISISIITPREVRRIGELEGTIGKKFELKKVPSGKDVCLKQIDNFLEEIEKTDIKNTNNEQYFKNFIERLKKINKEDLIKIFLTHKFNHFMDVYKNTQDLNATAKIFNTRSGEENHVSLKINFGKKEGFDIKGLFALINSDRKLKGIEIGRINLKLENSIFSVEKSRADDVVKQLQGAIFRGKKIDIKKSNETVGFHERRRENQSRGFKRKRKGFKRRSNI</sequence>
<evidence type="ECO:0000256" key="3">
    <source>
        <dbReference type="ARBA" id="ARBA00022806"/>
    </source>
</evidence>
<feature type="domain" description="Helicase ATP-binding" evidence="9">
    <location>
        <begin position="34"/>
        <end position="205"/>
    </location>
</feature>
<evidence type="ECO:0008006" key="14">
    <source>
        <dbReference type="Google" id="ProtNLM"/>
    </source>
</evidence>
<dbReference type="InterPro" id="IPR014001">
    <property type="entry name" value="Helicase_ATP-bd"/>
</dbReference>
<dbReference type="PANTHER" id="PTHR47959">
    <property type="entry name" value="ATP-DEPENDENT RNA HELICASE RHLE-RELATED"/>
    <property type="match status" value="1"/>
</dbReference>
<dbReference type="GO" id="GO:0016787">
    <property type="term" value="F:hydrolase activity"/>
    <property type="evidence" value="ECO:0007669"/>
    <property type="project" value="UniProtKB-KW"/>
</dbReference>
<dbReference type="Gene3D" id="3.30.70.330">
    <property type="match status" value="1"/>
</dbReference>
<dbReference type="InterPro" id="IPR014014">
    <property type="entry name" value="RNA_helicase_DEAD_Q_motif"/>
</dbReference>
<keyword evidence="2 7" id="KW-0378">Hydrolase</keyword>
<evidence type="ECO:0000259" key="10">
    <source>
        <dbReference type="PROSITE" id="PS51194"/>
    </source>
</evidence>
<dbReference type="InterPro" id="IPR001650">
    <property type="entry name" value="Helicase_C-like"/>
</dbReference>
<dbReference type="AlphaFoldDB" id="A0A1F5TPJ6"/>
<evidence type="ECO:0000256" key="1">
    <source>
        <dbReference type="ARBA" id="ARBA00022741"/>
    </source>
</evidence>
<feature type="domain" description="DEAD-box RNA helicase Q" evidence="11">
    <location>
        <begin position="2"/>
        <end position="30"/>
    </location>
</feature>
<dbReference type="EMBL" id="MFGO01000018">
    <property type="protein sequence ID" value="OGF40875.1"/>
    <property type="molecule type" value="Genomic_DNA"/>
</dbReference>
<evidence type="ECO:0000256" key="8">
    <source>
        <dbReference type="SAM" id="MobiDB-lite"/>
    </source>
</evidence>
<evidence type="ECO:0000256" key="2">
    <source>
        <dbReference type="ARBA" id="ARBA00022801"/>
    </source>
</evidence>
<dbReference type="PROSITE" id="PS51195">
    <property type="entry name" value="Q_MOTIF"/>
    <property type="match status" value="1"/>
</dbReference>
<comment type="similarity">
    <text evidence="5 7">Belongs to the DEAD box helicase family.</text>
</comment>
<dbReference type="GO" id="GO:0005829">
    <property type="term" value="C:cytosol"/>
    <property type="evidence" value="ECO:0007669"/>
    <property type="project" value="TreeGrafter"/>
</dbReference>
<accession>A0A1F5TPJ6</accession>
<dbReference type="InterPro" id="IPR000629">
    <property type="entry name" value="RNA-helicase_DEAD-box_CS"/>
</dbReference>
<dbReference type="PROSITE" id="PS00039">
    <property type="entry name" value="DEAD_ATP_HELICASE"/>
    <property type="match status" value="1"/>
</dbReference>
<feature type="short sequence motif" description="Q motif" evidence="6">
    <location>
        <begin position="2"/>
        <end position="30"/>
    </location>
</feature>
<dbReference type="Pfam" id="PF00270">
    <property type="entry name" value="DEAD"/>
    <property type="match status" value="1"/>
</dbReference>
<dbReference type="SUPFAM" id="SSF52540">
    <property type="entry name" value="P-loop containing nucleoside triphosphate hydrolases"/>
    <property type="match status" value="1"/>
</dbReference>
<dbReference type="CDD" id="cd18787">
    <property type="entry name" value="SF2_C_DEAD"/>
    <property type="match status" value="1"/>
</dbReference>
<dbReference type="InterPro" id="IPR044742">
    <property type="entry name" value="DEAD/DEAH_RhlB"/>
</dbReference>
<gene>
    <name evidence="12" type="ORF">A2531_03865</name>
</gene>
<dbReference type="Proteomes" id="UP000177579">
    <property type="component" value="Unassembled WGS sequence"/>
</dbReference>
<keyword evidence="1 7" id="KW-0547">Nucleotide-binding</keyword>
<evidence type="ECO:0000256" key="5">
    <source>
        <dbReference type="ARBA" id="ARBA00038437"/>
    </source>
</evidence>
<dbReference type="InterPro" id="IPR005580">
    <property type="entry name" value="DbpA/CsdA_RNA-bd_dom"/>
</dbReference>
<name>A0A1F5TPJ6_9BACT</name>
<comment type="caution">
    <text evidence="12">The sequence shown here is derived from an EMBL/GenBank/DDBJ whole genome shotgun (WGS) entry which is preliminary data.</text>
</comment>
<protein>
    <recommendedName>
        <fullName evidence="14">DEAD/DEAH box helicase</fullName>
    </recommendedName>
</protein>
<feature type="compositionally biased region" description="Basic residues" evidence="8">
    <location>
        <begin position="546"/>
        <end position="560"/>
    </location>
</feature>
<evidence type="ECO:0000259" key="9">
    <source>
        <dbReference type="PROSITE" id="PS51192"/>
    </source>
</evidence>
<keyword evidence="4 7" id="KW-0067">ATP-binding</keyword>
<dbReference type="PROSITE" id="PS51192">
    <property type="entry name" value="HELICASE_ATP_BIND_1"/>
    <property type="match status" value="1"/>
</dbReference>
<dbReference type="GO" id="GO:0005524">
    <property type="term" value="F:ATP binding"/>
    <property type="evidence" value="ECO:0007669"/>
    <property type="project" value="UniProtKB-KW"/>
</dbReference>
<dbReference type="CDD" id="cd00268">
    <property type="entry name" value="DEADc"/>
    <property type="match status" value="1"/>
</dbReference>
<dbReference type="InterPro" id="IPR027417">
    <property type="entry name" value="P-loop_NTPase"/>
</dbReference>
<dbReference type="SMART" id="SM00490">
    <property type="entry name" value="HELICc"/>
    <property type="match status" value="1"/>
</dbReference>
<dbReference type="Pfam" id="PF00271">
    <property type="entry name" value="Helicase_C"/>
    <property type="match status" value="1"/>
</dbReference>
<evidence type="ECO:0000313" key="13">
    <source>
        <dbReference type="Proteomes" id="UP000177579"/>
    </source>
</evidence>
<dbReference type="CDD" id="cd12252">
    <property type="entry name" value="RRM_DbpA"/>
    <property type="match status" value="1"/>
</dbReference>
<feature type="domain" description="Helicase C-terminal" evidence="10">
    <location>
        <begin position="232"/>
        <end position="377"/>
    </location>
</feature>
<feature type="region of interest" description="Disordered" evidence="8">
    <location>
        <begin position="536"/>
        <end position="560"/>
    </location>
</feature>
<dbReference type="Gene3D" id="3.40.50.300">
    <property type="entry name" value="P-loop containing nucleotide triphosphate hydrolases"/>
    <property type="match status" value="2"/>
</dbReference>
<dbReference type="InterPro" id="IPR012677">
    <property type="entry name" value="Nucleotide-bd_a/b_plait_sf"/>
</dbReference>
<dbReference type="GO" id="GO:0003724">
    <property type="term" value="F:RNA helicase activity"/>
    <property type="evidence" value="ECO:0007669"/>
    <property type="project" value="InterPro"/>
</dbReference>
<reference evidence="12 13" key="1">
    <citation type="journal article" date="2016" name="Nat. Commun.">
        <title>Thousands of microbial genomes shed light on interconnected biogeochemical processes in an aquifer system.</title>
        <authorList>
            <person name="Anantharaman K."/>
            <person name="Brown C.T."/>
            <person name="Hug L.A."/>
            <person name="Sharon I."/>
            <person name="Castelle C.J."/>
            <person name="Probst A.J."/>
            <person name="Thomas B.C."/>
            <person name="Singh A."/>
            <person name="Wilkins M.J."/>
            <person name="Karaoz U."/>
            <person name="Brodie E.L."/>
            <person name="Williams K.H."/>
            <person name="Hubbard S.S."/>
            <person name="Banfield J.F."/>
        </authorList>
    </citation>
    <scope>NUCLEOTIDE SEQUENCE [LARGE SCALE GENOMIC DNA]</scope>
</reference>
<dbReference type="PROSITE" id="PS51194">
    <property type="entry name" value="HELICASE_CTER"/>
    <property type="match status" value="1"/>
</dbReference>
<evidence type="ECO:0000313" key="12">
    <source>
        <dbReference type="EMBL" id="OGF40875.1"/>
    </source>
</evidence>
<evidence type="ECO:0000256" key="4">
    <source>
        <dbReference type="ARBA" id="ARBA00022840"/>
    </source>
</evidence>
<keyword evidence="3 7" id="KW-0347">Helicase</keyword>
<dbReference type="GO" id="GO:0003676">
    <property type="term" value="F:nucleic acid binding"/>
    <property type="evidence" value="ECO:0007669"/>
    <property type="project" value="InterPro"/>
</dbReference>
<evidence type="ECO:0000256" key="7">
    <source>
        <dbReference type="RuleBase" id="RU000492"/>
    </source>
</evidence>